<dbReference type="GO" id="GO:0016787">
    <property type="term" value="F:hydrolase activity"/>
    <property type="evidence" value="ECO:0007669"/>
    <property type="project" value="UniProtKB-ARBA"/>
</dbReference>
<dbReference type="EMBL" id="MBFS01000024">
    <property type="protein sequence ID" value="PVV05235.1"/>
    <property type="molecule type" value="Genomic_DNA"/>
</dbReference>
<dbReference type="Gene3D" id="3.40.720.10">
    <property type="entry name" value="Alkaline Phosphatase, subunit A"/>
    <property type="match status" value="1"/>
</dbReference>
<reference evidence="2 3" key="1">
    <citation type="journal article" date="2018" name="MBio">
        <title>Comparative Genomics Reveals the Core Gene Toolbox for the Fungus-Insect Symbiosis.</title>
        <authorList>
            <person name="Wang Y."/>
            <person name="Stata M."/>
            <person name="Wang W."/>
            <person name="Stajich J.E."/>
            <person name="White M.M."/>
            <person name="Moncalvo J.M."/>
        </authorList>
    </citation>
    <scope>NUCLEOTIDE SEQUENCE [LARGE SCALE GENOMIC DNA]</scope>
    <source>
        <strain evidence="2 3">SC-DP-2</strain>
    </source>
</reference>
<comment type="caution">
    <text evidence="2">The sequence shown here is derived from an EMBL/GenBank/DDBJ whole genome shotgun (WGS) entry which is preliminary data.</text>
</comment>
<sequence length="472" mass="53739">MQNDQKNHVPQSESFIQIPSPPRRVSNKFVLARIFFIFIFACIIIVLRFFNIFNNVATFQPIAKSNKSRIHPVILISIDGFRAEYLSRGITPNILSLGTNGCQADLYPCFPSITFPNHYSIATGLYPESHGIVGNIFFDPVLNDTFVYKLKEKSWDSKWWGGEPIWVTSELAGKKAAIYMWPGSTSVIKNTTPSYVIPFKDNVHPNTKFDKLIEWLRLPESDRPQFLATYIPEVDSAGHKYGPNSHQVTNAIKFADSSIGYFIDRLTRANLFDSVNIIIVSDHGMTEVDQSKHTIFIEDLLVEAGIPEELYSKILCGLTLYPLGGLNICNQNHTDFLFKKLKAIENPRFWKVYKRSQIPYRYHYRNNIPGVHGYDNFSKDMRAIFVAHGPSFSNISYRERLSDSSTCKGLLSLILHRIGDIFSRNFAKHSKEPRFSCPKGLKNLDIYEILANLLNIKPAPNNGTSHPFNSDS</sequence>
<keyword evidence="3" id="KW-1185">Reference proteome</keyword>
<dbReference type="PANTHER" id="PTHR10151">
    <property type="entry name" value="ECTONUCLEOTIDE PYROPHOSPHATASE/PHOSPHODIESTERASE"/>
    <property type="match status" value="1"/>
</dbReference>
<keyword evidence="1" id="KW-1133">Transmembrane helix</keyword>
<dbReference type="AlphaFoldDB" id="A0A2T9ZKX2"/>
<organism evidence="2 3">
    <name type="scientific">Smittium megazygosporum</name>
    <dbReference type="NCBI Taxonomy" id="133381"/>
    <lineage>
        <taxon>Eukaryota</taxon>
        <taxon>Fungi</taxon>
        <taxon>Fungi incertae sedis</taxon>
        <taxon>Zoopagomycota</taxon>
        <taxon>Kickxellomycotina</taxon>
        <taxon>Harpellomycetes</taxon>
        <taxon>Harpellales</taxon>
        <taxon>Legeriomycetaceae</taxon>
        <taxon>Smittium</taxon>
    </lineage>
</organism>
<accession>A0A2T9ZKX2</accession>
<gene>
    <name evidence="2" type="ORF">BB560_000247</name>
</gene>
<dbReference type="PANTHER" id="PTHR10151:SF120">
    <property type="entry name" value="BIS(5'-ADENOSYL)-TRIPHOSPHATASE"/>
    <property type="match status" value="1"/>
</dbReference>
<proteinExistence type="predicted"/>
<protein>
    <submittedName>
        <fullName evidence="2">Uncharacterized protein</fullName>
    </submittedName>
</protein>
<dbReference type="Proteomes" id="UP000245609">
    <property type="component" value="Unassembled WGS sequence"/>
</dbReference>
<dbReference type="SUPFAM" id="SSF53649">
    <property type="entry name" value="Alkaline phosphatase-like"/>
    <property type="match status" value="1"/>
</dbReference>
<feature type="transmembrane region" description="Helical" evidence="1">
    <location>
        <begin position="30"/>
        <end position="50"/>
    </location>
</feature>
<keyword evidence="1" id="KW-0472">Membrane</keyword>
<name>A0A2T9ZKX2_9FUNG</name>
<dbReference type="CDD" id="cd16018">
    <property type="entry name" value="Enpp"/>
    <property type="match status" value="1"/>
</dbReference>
<evidence type="ECO:0000313" key="2">
    <source>
        <dbReference type="EMBL" id="PVV05235.1"/>
    </source>
</evidence>
<evidence type="ECO:0000256" key="1">
    <source>
        <dbReference type="SAM" id="Phobius"/>
    </source>
</evidence>
<dbReference type="InterPro" id="IPR017850">
    <property type="entry name" value="Alkaline_phosphatase_core_sf"/>
</dbReference>
<dbReference type="InterPro" id="IPR002591">
    <property type="entry name" value="Phosphodiest/P_Trfase"/>
</dbReference>
<evidence type="ECO:0000313" key="3">
    <source>
        <dbReference type="Proteomes" id="UP000245609"/>
    </source>
</evidence>
<dbReference type="Pfam" id="PF01663">
    <property type="entry name" value="Phosphodiest"/>
    <property type="match status" value="1"/>
</dbReference>
<keyword evidence="1" id="KW-0812">Transmembrane</keyword>
<dbReference type="STRING" id="133381.A0A2T9ZKX2"/>
<dbReference type="OrthoDB" id="415411at2759"/>